<protein>
    <submittedName>
        <fullName evidence="2">Uncharacterized protein</fullName>
    </submittedName>
</protein>
<keyword evidence="3" id="KW-1185">Reference proteome</keyword>
<keyword evidence="1" id="KW-0812">Transmembrane</keyword>
<organism evidence="2 3">
    <name type="scientific">Pseudoneurospora amorphoporcata</name>
    <dbReference type="NCBI Taxonomy" id="241081"/>
    <lineage>
        <taxon>Eukaryota</taxon>
        <taxon>Fungi</taxon>
        <taxon>Dikarya</taxon>
        <taxon>Ascomycota</taxon>
        <taxon>Pezizomycotina</taxon>
        <taxon>Sordariomycetes</taxon>
        <taxon>Sordariomycetidae</taxon>
        <taxon>Sordariales</taxon>
        <taxon>Sordariaceae</taxon>
        <taxon>Pseudoneurospora</taxon>
    </lineage>
</organism>
<feature type="transmembrane region" description="Helical" evidence="1">
    <location>
        <begin position="99"/>
        <end position="123"/>
    </location>
</feature>
<reference evidence="2" key="1">
    <citation type="journal article" date="2023" name="Mol. Phylogenet. Evol.">
        <title>Genome-scale phylogeny and comparative genomics of the fungal order Sordariales.</title>
        <authorList>
            <person name="Hensen N."/>
            <person name="Bonometti L."/>
            <person name="Westerberg I."/>
            <person name="Brannstrom I.O."/>
            <person name="Guillou S."/>
            <person name="Cros-Aarteil S."/>
            <person name="Calhoun S."/>
            <person name="Haridas S."/>
            <person name="Kuo A."/>
            <person name="Mondo S."/>
            <person name="Pangilinan J."/>
            <person name="Riley R."/>
            <person name="LaButti K."/>
            <person name="Andreopoulos B."/>
            <person name="Lipzen A."/>
            <person name="Chen C."/>
            <person name="Yan M."/>
            <person name="Daum C."/>
            <person name="Ng V."/>
            <person name="Clum A."/>
            <person name="Steindorff A."/>
            <person name="Ohm R.A."/>
            <person name="Martin F."/>
            <person name="Silar P."/>
            <person name="Natvig D.O."/>
            <person name="Lalanne C."/>
            <person name="Gautier V."/>
            <person name="Ament-Velasquez S.L."/>
            <person name="Kruys A."/>
            <person name="Hutchinson M.I."/>
            <person name="Powell A.J."/>
            <person name="Barry K."/>
            <person name="Miller A.N."/>
            <person name="Grigoriev I.V."/>
            <person name="Debuchy R."/>
            <person name="Gladieux P."/>
            <person name="Hiltunen Thoren M."/>
            <person name="Johannesson H."/>
        </authorList>
    </citation>
    <scope>NUCLEOTIDE SEQUENCE</scope>
    <source>
        <strain evidence="2">CBS 626.80</strain>
    </source>
</reference>
<keyword evidence="1" id="KW-1133">Transmembrane helix</keyword>
<evidence type="ECO:0000256" key="1">
    <source>
        <dbReference type="SAM" id="Phobius"/>
    </source>
</evidence>
<evidence type="ECO:0000313" key="3">
    <source>
        <dbReference type="Proteomes" id="UP001303222"/>
    </source>
</evidence>
<name>A0AAN6NNB5_9PEZI</name>
<dbReference type="EMBL" id="MU859244">
    <property type="protein sequence ID" value="KAK3948795.1"/>
    <property type="molecule type" value="Genomic_DNA"/>
</dbReference>
<evidence type="ECO:0000313" key="2">
    <source>
        <dbReference type="EMBL" id="KAK3948795.1"/>
    </source>
</evidence>
<accession>A0AAN6NNB5</accession>
<keyword evidence="1" id="KW-0472">Membrane</keyword>
<reference evidence="2" key="2">
    <citation type="submission" date="2023-06" db="EMBL/GenBank/DDBJ databases">
        <authorList>
            <consortium name="Lawrence Berkeley National Laboratory"/>
            <person name="Mondo S.J."/>
            <person name="Hensen N."/>
            <person name="Bonometti L."/>
            <person name="Westerberg I."/>
            <person name="Brannstrom I.O."/>
            <person name="Guillou S."/>
            <person name="Cros-Aarteil S."/>
            <person name="Calhoun S."/>
            <person name="Haridas S."/>
            <person name="Kuo A."/>
            <person name="Pangilinan J."/>
            <person name="Riley R."/>
            <person name="Labutti K."/>
            <person name="Andreopoulos B."/>
            <person name="Lipzen A."/>
            <person name="Chen C."/>
            <person name="Yanf M."/>
            <person name="Daum C."/>
            <person name="Ng V."/>
            <person name="Clum A."/>
            <person name="Steindorff A."/>
            <person name="Ohm R."/>
            <person name="Martin F."/>
            <person name="Silar P."/>
            <person name="Natvig D."/>
            <person name="Lalanne C."/>
            <person name="Gautier V."/>
            <person name="Ament-Velasquez S.L."/>
            <person name="Kruys A."/>
            <person name="Hutchinson M.I."/>
            <person name="Powell A.J."/>
            <person name="Barry K."/>
            <person name="Miller A.N."/>
            <person name="Grigoriev I.V."/>
            <person name="Debuchy R."/>
            <person name="Gladieux P."/>
            <person name="Thoren M.H."/>
            <person name="Johannesson H."/>
        </authorList>
    </citation>
    <scope>NUCLEOTIDE SEQUENCE</scope>
    <source>
        <strain evidence="2">CBS 626.80</strain>
    </source>
</reference>
<feature type="transmembrane region" description="Helical" evidence="1">
    <location>
        <begin position="129"/>
        <end position="147"/>
    </location>
</feature>
<comment type="caution">
    <text evidence="2">The sequence shown here is derived from an EMBL/GenBank/DDBJ whole genome shotgun (WGS) entry which is preliminary data.</text>
</comment>
<proteinExistence type="predicted"/>
<gene>
    <name evidence="2" type="ORF">QBC32DRAFT_380228</name>
</gene>
<sequence length="183" mass="20191">VNASKPIALSPNLTSPSHALSIYPLPSLPIHRCHFLNFSPASVRPVRSFTNLSTVTPLLTSFFPIDFPIGFRTTDFISTPTGVVAVAVKCQCFDLSIQLLLLLSGPGLGLGFLLLLRLGRIFLHLLDPLLVLLLPSYLRVPLAFYYLGYQQRDRPPKLHVFSTGEILAVGFIPFRGRPAVHFV</sequence>
<dbReference type="Proteomes" id="UP001303222">
    <property type="component" value="Unassembled WGS sequence"/>
</dbReference>
<feature type="non-terminal residue" evidence="2">
    <location>
        <position position="183"/>
    </location>
</feature>
<feature type="non-terminal residue" evidence="2">
    <location>
        <position position="1"/>
    </location>
</feature>
<dbReference type="AlphaFoldDB" id="A0AAN6NNB5"/>